<proteinExistence type="predicted"/>
<protein>
    <recommendedName>
        <fullName evidence="2">TIGR03761 family integrating conjugative element protein</fullName>
    </recommendedName>
</protein>
<sequence>MMSENEQVSVSRKAGALRSALNIALNTDYAINLWQGRPPEEEGEKEGKKRERRQSLIFSMPAFIQKAGRINADSFNDNPYADQKMLELETLLQSASVKMNEELVALKKSMSMLPPQATISEVNCASPLNIGVFSRTPLGYRCVWLLVGFDQLAMQAFQAAHYGFISRQELHRSLRRGGHLIRQIYGAAQKYRFFQVNRRDFALQNAQYHEAIRNGGEIDEAVLLGQKRSSFSPPVSKESIELLLAANAKADKADTVQSLEEPSEEQIVADPSLFVADSKRIDG</sequence>
<dbReference type="Pfam" id="PF08900">
    <property type="entry name" value="AcaB"/>
    <property type="match status" value="1"/>
</dbReference>
<evidence type="ECO:0008006" key="2">
    <source>
        <dbReference type="Google" id="ProtNLM"/>
    </source>
</evidence>
<dbReference type="NCBIfam" id="TIGR03761">
    <property type="entry name" value="ICE_PFL4669"/>
    <property type="match status" value="1"/>
</dbReference>
<evidence type="ECO:0000313" key="1">
    <source>
        <dbReference type="EMBL" id="CBJ94769.1"/>
    </source>
</evidence>
<dbReference type="AlphaFoldDB" id="F0V071"/>
<name>F0V071_SALBN</name>
<dbReference type="InterPro" id="IPR014996">
    <property type="entry name" value="AcaB"/>
</dbReference>
<gene>
    <name evidence="1" type="ORF">Sb2_0101</name>
</gene>
<organism evidence="1">
    <name type="scientific">Salmonella bongori</name>
    <dbReference type="NCBI Taxonomy" id="54736"/>
    <lineage>
        <taxon>Bacteria</taxon>
        <taxon>Pseudomonadati</taxon>
        <taxon>Pseudomonadota</taxon>
        <taxon>Gammaproteobacteria</taxon>
        <taxon>Enterobacterales</taxon>
        <taxon>Enterobacteriaceae</taxon>
        <taxon>Salmonella</taxon>
    </lineage>
</organism>
<reference evidence="1" key="2">
    <citation type="submission" date="2011-02" db="EMBL/GenBank/DDBJ databases">
        <title>Novel enterobacterial integrative and conjugative elements (ICEs), including a mobilisable relative of SPI-7.</title>
        <authorList>
            <person name="Seth-Smith H.M.B."/>
        </authorList>
    </citation>
    <scope>NUCLEOTIDE SEQUENCE</scope>
    <source>
        <strain evidence="1">2022/77</strain>
    </source>
</reference>
<dbReference type="EMBL" id="FN669609">
    <property type="protein sequence ID" value="CBJ94769.1"/>
    <property type="molecule type" value="Genomic_DNA"/>
</dbReference>
<reference evidence="1" key="1">
    <citation type="submission" date="2010-02" db="EMBL/GenBank/DDBJ databases">
        <authorList>
            <person name="Seth-Smith H.M."/>
        </authorList>
    </citation>
    <scope>NUCLEOTIDE SEQUENCE</scope>
    <source>
        <strain evidence="1">2022/77</strain>
    </source>
</reference>
<accession>F0V071</accession>